<evidence type="ECO:0000256" key="10">
    <source>
        <dbReference type="ARBA" id="ARBA00051617"/>
    </source>
</evidence>
<evidence type="ECO:0000256" key="6">
    <source>
        <dbReference type="ARBA" id="ARBA00050300"/>
    </source>
</evidence>
<sequence>MFLYNFPTGKFWSKCEGYTKITFHILKKKALNTNDFLIDKSKEIDNYHNTNHILRNQNLCTVNRLNSYVIYLISLIKNIDFLVTTLHISKEKMALPNNIGDETNEVLAAQAHIANHVFNYINSMSLKCAIQLGIPDIIHNHGRAMTQSDLVNALPINKSKGHDCIYRLMRILIHAGFFTQGEEGYLLTPTSRLLLKNEPLSLAPFVQAQLDPVLMDPWHSLGEWFANEDSTPFATAHGKPLFEYAGDEQRLNNLFNEAMGCDARLIMSVLIKNGKGVFEGLKSLVDVGGGIGTVAKAISNAFPELKCSVFDLPHVVEGLEGGKNLTYIAGDMFKFVPSADAILLKWILHDWSDKDCVKILKKCKEAIPSKENGGKVIVIDIVIDNQKRDNKSFETQLFSDVLMMVHVSGKERNEQEWAKLFSNAGFSDYKISPILGLRSVIEVYP</sequence>
<dbReference type="PaxDb" id="4081-Solyc03g097700.2.1"/>
<dbReference type="Pfam" id="PF08100">
    <property type="entry name" value="Dimerisation"/>
    <property type="match status" value="1"/>
</dbReference>
<evidence type="ECO:0000256" key="14">
    <source>
        <dbReference type="ARBA" id="ARBA00052954"/>
    </source>
</evidence>
<reference evidence="29" key="1">
    <citation type="journal article" date="2012" name="Nature">
        <title>The tomato genome sequence provides insights into fleshy fruit evolution.</title>
        <authorList>
            <consortium name="Tomato Genome Consortium"/>
        </authorList>
    </citation>
    <scope>NUCLEOTIDE SEQUENCE [LARGE SCALE GENOMIC DNA]</scope>
    <source>
        <strain evidence="29">cv. Heinz 1706</strain>
    </source>
</reference>
<dbReference type="GO" id="GO:0030757">
    <property type="term" value="F:3-methylquercitin 7-O-methyltransferase activity"/>
    <property type="evidence" value="ECO:0007669"/>
    <property type="project" value="UniProtKB-EC"/>
</dbReference>
<keyword evidence="30" id="KW-1185">Reference proteome</keyword>
<evidence type="ECO:0000256" key="22">
    <source>
        <dbReference type="ARBA" id="ARBA00079780"/>
    </source>
</evidence>
<dbReference type="InterPro" id="IPR036390">
    <property type="entry name" value="WH_DNA-bd_sf"/>
</dbReference>
<dbReference type="InterPro" id="IPR036388">
    <property type="entry name" value="WH-like_DNA-bd_sf"/>
</dbReference>
<comment type="catalytic activity">
    <reaction evidence="6">
        <text>syringetin + S-adenosyl-L-methionine = 7,3',5'-O-trimethylmyricetin + S-adenosyl-L-homocysteine + H(+)</text>
        <dbReference type="Rhea" id="RHEA:74735"/>
        <dbReference type="ChEBI" id="CHEBI:15378"/>
        <dbReference type="ChEBI" id="CHEBI:57856"/>
        <dbReference type="ChEBI" id="CHEBI:58412"/>
        <dbReference type="ChEBI" id="CHEBI:59789"/>
        <dbReference type="ChEBI" id="CHEBI:194069"/>
    </reaction>
    <physiologicalReaction direction="left-to-right" evidence="6">
        <dbReference type="Rhea" id="RHEA:74736"/>
    </physiologicalReaction>
</comment>
<dbReference type="FunFam" id="3.40.50.150:FF:000057">
    <property type="entry name" value="O-methyltransferase ZRP4"/>
    <property type="match status" value="1"/>
</dbReference>
<dbReference type="Gene3D" id="1.10.10.10">
    <property type="entry name" value="Winged helix-like DNA-binding domain superfamily/Winged helix DNA-binding domain"/>
    <property type="match status" value="1"/>
</dbReference>
<dbReference type="InterPro" id="IPR016461">
    <property type="entry name" value="COMT-like"/>
</dbReference>
<dbReference type="InParanoid" id="A0A3Q7FQ46"/>
<evidence type="ECO:0000256" key="17">
    <source>
        <dbReference type="ARBA" id="ARBA00071832"/>
    </source>
</evidence>
<organism evidence="29">
    <name type="scientific">Solanum lycopersicum</name>
    <name type="common">Tomato</name>
    <name type="synonym">Lycopersicon esculentum</name>
    <dbReference type="NCBI Taxonomy" id="4081"/>
    <lineage>
        <taxon>Eukaryota</taxon>
        <taxon>Viridiplantae</taxon>
        <taxon>Streptophyta</taxon>
        <taxon>Embryophyta</taxon>
        <taxon>Tracheophyta</taxon>
        <taxon>Spermatophyta</taxon>
        <taxon>Magnoliopsida</taxon>
        <taxon>eudicotyledons</taxon>
        <taxon>Gunneridae</taxon>
        <taxon>Pentapetalae</taxon>
        <taxon>asterids</taxon>
        <taxon>lamiids</taxon>
        <taxon>Solanales</taxon>
        <taxon>Solanaceae</taxon>
        <taxon>Solanoideae</taxon>
        <taxon>Solaneae</taxon>
        <taxon>Solanum</taxon>
        <taxon>Solanum subgen. Lycopersicon</taxon>
    </lineage>
</organism>
<comment type="catalytic activity">
    <reaction evidence="8">
        <text>isorhamnetin + S-adenosyl-L-methionine = 3',4'-O-dimethylquercetin + S-adenosyl-L-homocysteine + 2 H(+)</text>
        <dbReference type="Rhea" id="RHEA:74723"/>
        <dbReference type="ChEBI" id="CHEBI:15378"/>
        <dbReference type="ChEBI" id="CHEBI:57856"/>
        <dbReference type="ChEBI" id="CHEBI:59789"/>
        <dbReference type="ChEBI" id="CHEBI:144055"/>
        <dbReference type="ChEBI" id="CHEBI:194064"/>
    </reaction>
    <physiologicalReaction direction="left-to-right" evidence="8">
        <dbReference type="Rhea" id="RHEA:74724"/>
    </physiologicalReaction>
</comment>
<dbReference type="OrthoDB" id="2410195at2759"/>
<evidence type="ECO:0000313" key="30">
    <source>
        <dbReference type="Proteomes" id="UP000004994"/>
    </source>
</evidence>
<dbReference type="Pfam" id="PF00891">
    <property type="entry name" value="Methyltransf_2"/>
    <property type="match status" value="1"/>
</dbReference>
<dbReference type="Gene3D" id="3.40.50.150">
    <property type="entry name" value="Vaccinia Virus protein VP39"/>
    <property type="match status" value="1"/>
</dbReference>
<dbReference type="FunFam" id="1.10.10.10:FF:000213">
    <property type="entry name" value="Coniferyl alcohol 9-O-methyltransferase"/>
    <property type="match status" value="1"/>
</dbReference>
<comment type="catalytic activity">
    <reaction evidence="12">
        <text>rhamnetin + S-adenosyl-L-methionine = 7,4'-O-dimethylquercetin + S-adenosyl-L-homocysteine + H(+)</text>
        <dbReference type="Rhea" id="RHEA:74731"/>
        <dbReference type="ChEBI" id="CHEBI:15378"/>
        <dbReference type="ChEBI" id="CHEBI:57856"/>
        <dbReference type="ChEBI" id="CHEBI:59789"/>
        <dbReference type="ChEBI" id="CHEBI:192706"/>
        <dbReference type="ChEBI" id="CHEBI:194068"/>
    </reaction>
    <physiologicalReaction direction="left-to-right" evidence="12">
        <dbReference type="Rhea" id="RHEA:74732"/>
    </physiologicalReaction>
</comment>
<evidence type="ECO:0000256" key="25">
    <source>
        <dbReference type="ARBA" id="ARBA00081857"/>
    </source>
</evidence>
<dbReference type="GeneID" id="101263799"/>
<accession>A0A3Q7FQ46</accession>
<evidence type="ECO:0000256" key="20">
    <source>
        <dbReference type="ARBA" id="ARBA00077083"/>
    </source>
</evidence>
<evidence type="ECO:0000256" key="11">
    <source>
        <dbReference type="ARBA" id="ARBA00051832"/>
    </source>
</evidence>
<dbReference type="GO" id="GO:0032259">
    <property type="term" value="P:methylation"/>
    <property type="evidence" value="ECO:0000318"/>
    <property type="project" value="GO_Central"/>
</dbReference>
<comment type="catalytic activity">
    <reaction evidence="9">
        <text>kaempferide + S-adenosyl-L-methionine = 7,4'-O-dimethylkaempferol + S-adenosyl-L-homocysteine + H(+)</text>
        <dbReference type="Rhea" id="RHEA:74775"/>
        <dbReference type="ChEBI" id="CHEBI:15378"/>
        <dbReference type="ChEBI" id="CHEBI:57856"/>
        <dbReference type="ChEBI" id="CHEBI:58925"/>
        <dbReference type="ChEBI" id="CHEBI:59789"/>
        <dbReference type="ChEBI" id="CHEBI:194067"/>
    </reaction>
    <physiologicalReaction direction="left-to-right" evidence="9">
        <dbReference type="Rhea" id="RHEA:74776"/>
    </physiologicalReaction>
</comment>
<dbReference type="GO" id="GO:0009813">
    <property type="term" value="P:flavonoid biosynthetic process"/>
    <property type="evidence" value="ECO:0007669"/>
    <property type="project" value="UniProtKB-ARBA"/>
</dbReference>
<dbReference type="PROSITE" id="PS51683">
    <property type="entry name" value="SAM_OMT_II"/>
    <property type="match status" value="1"/>
</dbReference>
<evidence type="ECO:0000256" key="1">
    <source>
        <dbReference type="ARBA" id="ARBA00022603"/>
    </source>
</evidence>
<dbReference type="InterPro" id="IPR001077">
    <property type="entry name" value="COMT_C"/>
</dbReference>
<dbReference type="OMA" id="FHIMEDE"/>
<protein>
    <recommendedName>
        <fullName evidence="17">Myricetin 7/4'-O-methyltransferase 2</fullName>
        <ecNumber evidence="15">2.1.1.155</ecNumber>
        <ecNumber evidence="16">2.1.1.82</ecNumber>
    </recommendedName>
    <alternativeName>
        <fullName evidence="19">3',4',5'-trimethyl myricetin 7-O-methyltransferase</fullName>
    </alternativeName>
    <alternativeName>
        <fullName evidence="21">3',5'-dimethyl myricetin 7-O-methyltransferase</fullName>
    </alternativeName>
    <alternativeName>
        <fullName evidence="24">3'-methyl quercetin 4'-O-methyltransferase</fullName>
    </alternativeName>
    <alternativeName>
        <fullName evidence="23">3-methyl quercetin 7-O-methyltransferase</fullName>
    </alternativeName>
    <alternativeName>
        <fullName evidence="25">4'-methyl kaempferol 7-O-methyltransferase</fullName>
    </alternativeName>
    <alternativeName>
        <fullName evidence="26">7-methyl quercetin 4'-O-methyltransferase</fullName>
    </alternativeName>
    <alternativeName>
        <fullName evidence="22">Kaempferol 4'-O-methyltransferase</fullName>
    </alternativeName>
    <alternativeName>
        <fullName evidence="18">Myricetin 7-O-methyltransferase</fullName>
    </alternativeName>
    <alternativeName>
        <fullName evidence="20">Quercetin 7-O-methyltransferase</fullName>
    </alternativeName>
</protein>
<dbReference type="EC" id="2.1.1.155" evidence="15"/>
<evidence type="ECO:0000256" key="8">
    <source>
        <dbReference type="ARBA" id="ARBA00050865"/>
    </source>
</evidence>
<evidence type="ECO:0000256" key="19">
    <source>
        <dbReference type="ARBA" id="ARBA00076529"/>
    </source>
</evidence>
<evidence type="ECO:0000256" key="5">
    <source>
        <dbReference type="ARBA" id="ARBA00034481"/>
    </source>
</evidence>
<dbReference type="GO" id="GO:0046983">
    <property type="term" value="F:protein dimerization activity"/>
    <property type="evidence" value="ECO:0007669"/>
    <property type="project" value="InterPro"/>
</dbReference>
<evidence type="ECO:0000256" key="21">
    <source>
        <dbReference type="ARBA" id="ARBA00077867"/>
    </source>
</evidence>
<evidence type="ECO:0000256" key="18">
    <source>
        <dbReference type="ARBA" id="ARBA00075037"/>
    </source>
</evidence>
<dbReference type="GO" id="GO:0033803">
    <property type="term" value="F:kaempferol 4'-O-methyltransferase activity"/>
    <property type="evidence" value="ECO:0007669"/>
    <property type="project" value="UniProtKB-EC"/>
</dbReference>
<reference evidence="29" key="2">
    <citation type="submission" date="2019-01" db="UniProtKB">
        <authorList>
            <consortium name="EnsemblPlants"/>
        </authorList>
    </citation>
    <scope>IDENTIFICATION</scope>
    <source>
        <strain evidence="29">cv. Heinz 1706</strain>
    </source>
</reference>
<dbReference type="SMR" id="A0A3Q7FQ46"/>
<name>A0A3Q7FQ46_SOLLC</name>
<evidence type="ECO:0000256" key="13">
    <source>
        <dbReference type="ARBA" id="ARBA00052645"/>
    </source>
</evidence>
<gene>
    <name evidence="29" type="primary">LOC101263799</name>
</gene>
<evidence type="ECO:0000256" key="23">
    <source>
        <dbReference type="ARBA" id="ARBA00081209"/>
    </source>
</evidence>
<comment type="catalytic activity">
    <reaction evidence="10">
        <text>3',4',5'-O-trimethylmyricetin + S-adenosyl-L-methionine = 7,3',4',5'-O-tetramethylmyricetin + S-adenosyl-L-homocysteine</text>
        <dbReference type="Rhea" id="RHEA:74739"/>
        <dbReference type="ChEBI" id="CHEBI:57856"/>
        <dbReference type="ChEBI" id="CHEBI:59789"/>
        <dbReference type="ChEBI" id="CHEBI:194070"/>
        <dbReference type="ChEBI" id="CHEBI:194071"/>
    </reaction>
    <physiologicalReaction direction="left-to-right" evidence="10">
        <dbReference type="Rhea" id="RHEA:74740"/>
    </physiologicalReaction>
</comment>
<evidence type="ECO:0000256" key="2">
    <source>
        <dbReference type="ARBA" id="ARBA00022679"/>
    </source>
</evidence>
<dbReference type="SUPFAM" id="SSF46785">
    <property type="entry name" value="Winged helix' DNA-binding domain"/>
    <property type="match status" value="1"/>
</dbReference>
<comment type="catalytic activity">
    <reaction evidence="14">
        <text>myricetin + S-adenosyl-L-methionine = 7-O-methylmyricetin + S-adenosyl-L-homocysteine + H(+)</text>
        <dbReference type="Rhea" id="RHEA:74719"/>
        <dbReference type="ChEBI" id="CHEBI:15378"/>
        <dbReference type="ChEBI" id="CHEBI:57856"/>
        <dbReference type="ChEBI" id="CHEBI:58395"/>
        <dbReference type="ChEBI" id="CHEBI:59789"/>
        <dbReference type="ChEBI" id="CHEBI:194065"/>
    </reaction>
    <physiologicalReaction direction="left-to-right" evidence="14">
        <dbReference type="Rhea" id="RHEA:74720"/>
    </physiologicalReaction>
</comment>
<dbReference type="EnsemblPlants" id="Solyc03g097700.3.1">
    <property type="protein sequence ID" value="Solyc03g097700.3.1"/>
    <property type="gene ID" value="Solyc03g097700.3"/>
</dbReference>
<feature type="domain" description="O-methyltransferase dimerisation" evidence="28">
    <location>
        <begin position="115"/>
        <end position="196"/>
    </location>
</feature>
<evidence type="ECO:0000256" key="15">
    <source>
        <dbReference type="ARBA" id="ARBA00066353"/>
    </source>
</evidence>
<dbReference type="RefSeq" id="XP_004235335.1">
    <property type="nucleotide sequence ID" value="XM_004235287.5"/>
</dbReference>
<evidence type="ECO:0000256" key="7">
    <source>
        <dbReference type="ARBA" id="ARBA00050798"/>
    </source>
</evidence>
<evidence type="ECO:0000256" key="4">
    <source>
        <dbReference type="ARBA" id="ARBA00034479"/>
    </source>
</evidence>
<feature type="domain" description="O-methyltransferase C-terminal" evidence="27">
    <location>
        <begin position="218"/>
        <end position="427"/>
    </location>
</feature>
<dbReference type="KEGG" id="sly:101263799"/>
<evidence type="ECO:0000313" key="29">
    <source>
        <dbReference type="EnsemblPlants" id="Solyc03g097700.3.1"/>
    </source>
</evidence>
<evidence type="ECO:0000256" key="12">
    <source>
        <dbReference type="ARBA" id="ARBA00052350"/>
    </source>
</evidence>
<evidence type="ECO:0000256" key="26">
    <source>
        <dbReference type="ARBA" id="ARBA00082343"/>
    </source>
</evidence>
<comment type="catalytic activity">
    <reaction evidence="7">
        <text>3',4',5,7-tetrahydroxy-3-methoxyflavone + S-adenosyl-L-methionine = 3',4',5-trihydroxy-3,7-dimethoxyflavone + S-adenosyl-L-homocysteine + H(+)</text>
        <dbReference type="Rhea" id="RHEA:16181"/>
        <dbReference type="ChEBI" id="CHEBI:15378"/>
        <dbReference type="ChEBI" id="CHEBI:57856"/>
        <dbReference type="ChEBI" id="CHEBI:57928"/>
        <dbReference type="ChEBI" id="CHEBI:59789"/>
        <dbReference type="ChEBI" id="CHEBI:77710"/>
        <dbReference type="EC" id="2.1.1.82"/>
    </reaction>
    <physiologicalReaction direction="left-to-right" evidence="7">
        <dbReference type="Rhea" id="RHEA:16182"/>
    </physiologicalReaction>
</comment>
<comment type="similarity">
    <text evidence="5">Belongs to the class I-like SAM-binding methyltransferase superfamily. Cation-independent O-methyltransferase family. COMT subfamily.</text>
</comment>
<keyword evidence="1" id="KW-0489">Methyltransferase</keyword>
<dbReference type="GO" id="GO:0008757">
    <property type="term" value="F:S-adenosylmethionine-dependent methyltransferase activity"/>
    <property type="evidence" value="ECO:0000318"/>
    <property type="project" value="GO_Central"/>
</dbReference>
<dbReference type="InterPro" id="IPR029063">
    <property type="entry name" value="SAM-dependent_MTases_sf"/>
</dbReference>
<dbReference type="SUPFAM" id="SSF53335">
    <property type="entry name" value="S-adenosyl-L-methionine-dependent methyltransferases"/>
    <property type="match status" value="1"/>
</dbReference>
<evidence type="ECO:0000259" key="27">
    <source>
        <dbReference type="Pfam" id="PF00891"/>
    </source>
</evidence>
<evidence type="ECO:0000256" key="16">
    <source>
        <dbReference type="ARBA" id="ARBA00066892"/>
    </source>
</evidence>
<dbReference type="GO" id="GO:0008171">
    <property type="term" value="F:O-methyltransferase activity"/>
    <property type="evidence" value="ECO:0000318"/>
    <property type="project" value="GO_Central"/>
</dbReference>
<evidence type="ECO:0000256" key="3">
    <source>
        <dbReference type="ARBA" id="ARBA00022691"/>
    </source>
</evidence>
<evidence type="ECO:0000256" key="24">
    <source>
        <dbReference type="ARBA" id="ARBA00081707"/>
    </source>
</evidence>
<dbReference type="EC" id="2.1.1.82" evidence="16"/>
<comment type="catalytic activity">
    <reaction evidence="13">
        <text>kaempferol + S-adenosyl-L-methionine = kaempferide + S-adenosyl-L-homocysteine + H(+)</text>
        <dbReference type="Rhea" id="RHEA:15105"/>
        <dbReference type="ChEBI" id="CHEBI:15378"/>
        <dbReference type="ChEBI" id="CHEBI:57856"/>
        <dbReference type="ChEBI" id="CHEBI:58573"/>
        <dbReference type="ChEBI" id="CHEBI:58925"/>
        <dbReference type="ChEBI" id="CHEBI:59789"/>
        <dbReference type="EC" id="2.1.1.155"/>
    </reaction>
    <physiologicalReaction direction="left-to-right" evidence="13">
        <dbReference type="Rhea" id="RHEA:15106"/>
    </physiologicalReaction>
</comment>
<dbReference type="AlphaFoldDB" id="A0A3Q7FQ46"/>
<dbReference type="InterPro" id="IPR012967">
    <property type="entry name" value="COMT_dimerisation"/>
</dbReference>
<evidence type="ECO:0000259" key="28">
    <source>
        <dbReference type="Pfam" id="PF08100"/>
    </source>
</evidence>
<dbReference type="Proteomes" id="UP000004994">
    <property type="component" value="Chromosome 3"/>
</dbReference>
<dbReference type="Gramene" id="Solyc03g097700.3.1">
    <property type="protein sequence ID" value="Solyc03g097700.3.1"/>
    <property type="gene ID" value="Solyc03g097700.3"/>
</dbReference>
<comment type="catalytic activity">
    <reaction evidence="11">
        <text>quercetin + S-adenosyl-L-methionine = rhamnetin + S-adenosyl-L-homocysteine + H(+)</text>
        <dbReference type="Rhea" id="RHEA:73115"/>
        <dbReference type="ChEBI" id="CHEBI:15378"/>
        <dbReference type="ChEBI" id="CHEBI:57694"/>
        <dbReference type="ChEBI" id="CHEBI:57856"/>
        <dbReference type="ChEBI" id="CHEBI:59789"/>
        <dbReference type="ChEBI" id="CHEBI:192706"/>
    </reaction>
    <physiologicalReaction direction="left-to-right" evidence="11">
        <dbReference type="Rhea" id="RHEA:73116"/>
    </physiologicalReaction>
</comment>
<evidence type="ECO:0000256" key="9">
    <source>
        <dbReference type="ARBA" id="ARBA00050947"/>
    </source>
</evidence>
<dbReference type="STRING" id="4081.A0A3Q7FQ46"/>
<dbReference type="PANTHER" id="PTHR11746">
    <property type="entry name" value="O-METHYLTRANSFERASE"/>
    <property type="match status" value="1"/>
</dbReference>
<comment type="pathway">
    <text evidence="4">Flavonoid metabolism.</text>
</comment>
<keyword evidence="2" id="KW-0808">Transferase</keyword>
<keyword evidence="3" id="KW-0949">S-adenosyl-L-methionine</keyword>
<proteinExistence type="inferred from homology"/>